<dbReference type="InterPro" id="IPR036388">
    <property type="entry name" value="WH-like_DNA-bd_sf"/>
</dbReference>
<proteinExistence type="predicted"/>
<dbReference type="KEGG" id="hav:AT03_04530"/>
<dbReference type="Gene3D" id="1.10.10.10">
    <property type="entry name" value="Winged helix-like DNA-binding domain superfamily/Winged helix DNA-binding domain"/>
    <property type="match status" value="1"/>
</dbReference>
<dbReference type="GO" id="GO:0006355">
    <property type="term" value="P:regulation of DNA-templated transcription"/>
    <property type="evidence" value="ECO:0007669"/>
    <property type="project" value="InterPro"/>
</dbReference>
<gene>
    <name evidence="3" type="ORF">AT03_04530</name>
</gene>
<evidence type="ECO:0000259" key="2">
    <source>
        <dbReference type="SMART" id="SM00421"/>
    </source>
</evidence>
<accession>A0A097QZ43</accession>
<evidence type="ECO:0000256" key="1">
    <source>
        <dbReference type="ARBA" id="ARBA00023125"/>
    </source>
</evidence>
<name>A0A097QZ43_HAFAL</name>
<feature type="domain" description="HTH luxR-type" evidence="2">
    <location>
        <begin position="111"/>
        <end position="168"/>
    </location>
</feature>
<keyword evidence="4" id="KW-1185">Reference proteome</keyword>
<dbReference type="Proteomes" id="UP000029986">
    <property type="component" value="Chromosome"/>
</dbReference>
<keyword evidence="1" id="KW-0238">DNA-binding</keyword>
<dbReference type="SMART" id="SM00421">
    <property type="entry name" value="HTH_LUXR"/>
    <property type="match status" value="1"/>
</dbReference>
<dbReference type="HOGENOM" id="CLU_1508575_0_0_6"/>
<reference evidence="3 4" key="1">
    <citation type="journal article" date="2014" name="Gut Pathog.">
        <title>Gene clusters of Hafnia alvei strain FB1 important in survival and pathogenesis: a draft genome perspective.</title>
        <authorList>
            <person name="Tan J.Y."/>
            <person name="Yin W.F."/>
            <person name="Chan K.G."/>
        </authorList>
    </citation>
    <scope>NUCLEOTIDE SEQUENCE [LARGE SCALE GENOMIC DNA]</scope>
    <source>
        <strain evidence="3 4">FB1</strain>
    </source>
</reference>
<dbReference type="SUPFAM" id="SSF46894">
    <property type="entry name" value="C-terminal effector domain of the bipartite response regulators"/>
    <property type="match status" value="1"/>
</dbReference>
<dbReference type="OrthoDB" id="6623825at2"/>
<protein>
    <recommendedName>
        <fullName evidence="2">HTH luxR-type domain-containing protein</fullName>
    </recommendedName>
</protein>
<organism evidence="3 4">
    <name type="scientific">Hafnia alvei FB1</name>
    <dbReference type="NCBI Taxonomy" id="1453496"/>
    <lineage>
        <taxon>Bacteria</taxon>
        <taxon>Pseudomonadati</taxon>
        <taxon>Pseudomonadota</taxon>
        <taxon>Gammaproteobacteria</taxon>
        <taxon>Enterobacterales</taxon>
        <taxon>Hafniaceae</taxon>
        <taxon>Hafnia</taxon>
    </lineage>
</organism>
<dbReference type="Pfam" id="PF00196">
    <property type="entry name" value="GerE"/>
    <property type="match status" value="1"/>
</dbReference>
<dbReference type="InterPro" id="IPR000792">
    <property type="entry name" value="Tscrpt_reg_LuxR_C"/>
</dbReference>
<dbReference type="InterPro" id="IPR016032">
    <property type="entry name" value="Sig_transdc_resp-reg_C-effctor"/>
</dbReference>
<dbReference type="RefSeq" id="WP_025801606.1">
    <property type="nucleotide sequence ID" value="NZ_CP009706.1"/>
</dbReference>
<dbReference type="AlphaFoldDB" id="A0A097QZ43"/>
<sequence length="178" mass="20179">MENVITNNSFLRLALEEIIIFTSAELKKKKIAIIDIDINDTYGVNLSSIKSADKCIILCAKKVFLLLRLFTECINGNVFWVDKNDSIDKIKYRLSSLIHSRLSDNTSIRSATYLTSMESKILYFTMHGMTNIQSAKILKTGAKIISSHKRNIMIKVGAKSKQELYYLAKPIYTGGLFK</sequence>
<evidence type="ECO:0000313" key="4">
    <source>
        <dbReference type="Proteomes" id="UP000029986"/>
    </source>
</evidence>
<dbReference type="PATRIC" id="fig|1453496.5.peg.903"/>
<dbReference type="CDD" id="cd06170">
    <property type="entry name" value="LuxR_C_like"/>
    <property type="match status" value="1"/>
</dbReference>
<dbReference type="EMBL" id="CP009706">
    <property type="protein sequence ID" value="AIU71737.1"/>
    <property type="molecule type" value="Genomic_DNA"/>
</dbReference>
<dbReference type="GO" id="GO:0003677">
    <property type="term" value="F:DNA binding"/>
    <property type="evidence" value="ECO:0007669"/>
    <property type="project" value="UniProtKB-KW"/>
</dbReference>
<evidence type="ECO:0000313" key="3">
    <source>
        <dbReference type="EMBL" id="AIU71737.1"/>
    </source>
</evidence>